<sequence length="345" mass="41029">MDNTQEDARYSSKPYSLNRQKFPSYSRPIKNRFQYEEDDEDEDIDAYIEEKNEDEEYGVEFGETNGHRHNFKESENFERYPKRQKVRTAVSGYQFAPRSVKLSYDWTEHEAFVLLEIWGDRFLQLGRKSLRSEDWVEVSEKVTEALKTEKEEAQCRRMMDELKRKYKKEKVKVEQMGVNSSKWVFFKKMDMLMDMRRECGGLACGLDSGEFVFMDTRVYLDRSNGFDEMRDSPTESEMEEDEEEEDNNEESSASLMMLADSVNKFGEIYEKIESSKREQMMELERMRMDFHREMELQKKQILERAQAEIATIREADDDDDDEDTHDDDDDDDDDGEGDSMENLSE</sequence>
<proteinExistence type="predicted"/>
<dbReference type="EMBL" id="CM047743">
    <property type="protein sequence ID" value="KAJ0032022.1"/>
    <property type="molecule type" value="Genomic_DNA"/>
</dbReference>
<organism evidence="1 2">
    <name type="scientific">Pistacia integerrima</name>
    <dbReference type="NCBI Taxonomy" id="434235"/>
    <lineage>
        <taxon>Eukaryota</taxon>
        <taxon>Viridiplantae</taxon>
        <taxon>Streptophyta</taxon>
        <taxon>Embryophyta</taxon>
        <taxon>Tracheophyta</taxon>
        <taxon>Spermatophyta</taxon>
        <taxon>Magnoliopsida</taxon>
        <taxon>eudicotyledons</taxon>
        <taxon>Gunneridae</taxon>
        <taxon>Pentapetalae</taxon>
        <taxon>rosids</taxon>
        <taxon>malvids</taxon>
        <taxon>Sapindales</taxon>
        <taxon>Anacardiaceae</taxon>
        <taxon>Pistacia</taxon>
    </lineage>
</organism>
<dbReference type="Proteomes" id="UP001163603">
    <property type="component" value="Chromosome 8"/>
</dbReference>
<keyword evidence="2" id="KW-1185">Reference proteome</keyword>
<accession>A0ACC0YCB0</accession>
<reference evidence="2" key="1">
    <citation type="journal article" date="2023" name="G3 (Bethesda)">
        <title>Genome assembly and association tests identify interacting loci associated with vigor, precocity, and sex in interspecific pistachio rootstocks.</title>
        <authorList>
            <person name="Palmer W."/>
            <person name="Jacygrad E."/>
            <person name="Sagayaradj S."/>
            <person name="Cavanaugh K."/>
            <person name="Han R."/>
            <person name="Bertier L."/>
            <person name="Beede B."/>
            <person name="Kafkas S."/>
            <person name="Golino D."/>
            <person name="Preece J."/>
            <person name="Michelmore R."/>
        </authorList>
    </citation>
    <scope>NUCLEOTIDE SEQUENCE [LARGE SCALE GENOMIC DNA]</scope>
</reference>
<name>A0ACC0YCB0_9ROSI</name>
<comment type="caution">
    <text evidence="1">The sequence shown here is derived from an EMBL/GenBank/DDBJ whole genome shotgun (WGS) entry which is preliminary data.</text>
</comment>
<evidence type="ECO:0000313" key="1">
    <source>
        <dbReference type="EMBL" id="KAJ0032022.1"/>
    </source>
</evidence>
<protein>
    <submittedName>
        <fullName evidence="1">Uncharacterized protein</fullName>
    </submittedName>
</protein>
<gene>
    <name evidence="1" type="ORF">Pint_13146</name>
</gene>
<evidence type="ECO:0000313" key="2">
    <source>
        <dbReference type="Proteomes" id="UP001163603"/>
    </source>
</evidence>